<gene>
    <name evidence="1" type="ORF">GCM10011352_10420</name>
</gene>
<sequence length="295" mass="33228">MFKFNSIEELIDENRRWDITFCGKAIDDRGNISYNYAESNSSSLVAMAYNADDMRLDVNGDTVECYGLSDYINQVSFDSVLIDATTLGVPELALLLRVLSTLKKKKISIIYTEPKDYRKKESQVFGGRVFNLTDKFKGFSGIPTISKRLDLEEPNDVVFFLGFEGHRLQTALEELNIASSDCSLFFGVPPYKPGWEIDAFENNIKYVNDNDLDGRVYFCGADNPAAVFYELDQLRRSMQDESQLTVAPIGSKPHSLGALLFTAVFKDTNLLYDHPIKSHGRSQSVGAVHIYDVVF</sequence>
<dbReference type="EMBL" id="BMIJ01000002">
    <property type="protein sequence ID" value="GGB86430.1"/>
    <property type="molecule type" value="Genomic_DNA"/>
</dbReference>
<dbReference type="Proteomes" id="UP000629025">
    <property type="component" value="Unassembled WGS sequence"/>
</dbReference>
<evidence type="ECO:0000313" key="1">
    <source>
        <dbReference type="EMBL" id="GGB86430.1"/>
    </source>
</evidence>
<proteinExistence type="predicted"/>
<name>A0ABQ1K3V9_9GAMM</name>
<protein>
    <submittedName>
        <fullName evidence="1">Uncharacterized protein</fullName>
    </submittedName>
</protein>
<evidence type="ECO:0000313" key="2">
    <source>
        <dbReference type="Proteomes" id="UP000629025"/>
    </source>
</evidence>
<accession>A0ABQ1K3V9</accession>
<organism evidence="1 2">
    <name type="scientific">Marinobacterium zhoushanense</name>
    <dbReference type="NCBI Taxonomy" id="1679163"/>
    <lineage>
        <taxon>Bacteria</taxon>
        <taxon>Pseudomonadati</taxon>
        <taxon>Pseudomonadota</taxon>
        <taxon>Gammaproteobacteria</taxon>
        <taxon>Oceanospirillales</taxon>
        <taxon>Oceanospirillaceae</taxon>
        <taxon>Marinobacterium</taxon>
    </lineage>
</organism>
<reference evidence="2" key="1">
    <citation type="journal article" date="2019" name="Int. J. Syst. Evol. Microbiol.">
        <title>The Global Catalogue of Microorganisms (GCM) 10K type strain sequencing project: providing services to taxonomists for standard genome sequencing and annotation.</title>
        <authorList>
            <consortium name="The Broad Institute Genomics Platform"/>
            <consortium name="The Broad Institute Genome Sequencing Center for Infectious Disease"/>
            <person name="Wu L."/>
            <person name="Ma J."/>
        </authorList>
    </citation>
    <scope>NUCLEOTIDE SEQUENCE [LARGE SCALE GENOMIC DNA]</scope>
    <source>
        <strain evidence="2">CGMCC 1.15341</strain>
    </source>
</reference>
<keyword evidence="2" id="KW-1185">Reference proteome</keyword>
<comment type="caution">
    <text evidence="1">The sequence shown here is derived from an EMBL/GenBank/DDBJ whole genome shotgun (WGS) entry which is preliminary data.</text>
</comment>
<dbReference type="RefSeq" id="WP_188746064.1">
    <property type="nucleotide sequence ID" value="NZ_BMIJ01000002.1"/>
</dbReference>